<organism evidence="5 6">
    <name type="scientific">Roseococcus suduntuyensis</name>
    <dbReference type="NCBI Taxonomy" id="455361"/>
    <lineage>
        <taxon>Bacteria</taxon>
        <taxon>Pseudomonadati</taxon>
        <taxon>Pseudomonadota</taxon>
        <taxon>Alphaproteobacteria</taxon>
        <taxon>Acetobacterales</taxon>
        <taxon>Roseomonadaceae</taxon>
        <taxon>Roseococcus</taxon>
    </lineage>
</organism>
<comment type="catalytic activity">
    <reaction evidence="3">
        <text>L-arginine + H2O = L-citrulline + NH4(+)</text>
        <dbReference type="Rhea" id="RHEA:19597"/>
        <dbReference type="ChEBI" id="CHEBI:15377"/>
        <dbReference type="ChEBI" id="CHEBI:28938"/>
        <dbReference type="ChEBI" id="CHEBI:32682"/>
        <dbReference type="ChEBI" id="CHEBI:57743"/>
        <dbReference type="EC" id="3.5.3.6"/>
    </reaction>
</comment>
<dbReference type="GO" id="GO:0019546">
    <property type="term" value="P:L-arginine deiminase pathway"/>
    <property type="evidence" value="ECO:0007669"/>
    <property type="project" value="TreeGrafter"/>
</dbReference>
<dbReference type="Gene3D" id="3.75.10.10">
    <property type="entry name" value="L-arginine/glycine Amidinotransferase, Chain A"/>
    <property type="match status" value="1"/>
</dbReference>
<evidence type="ECO:0000256" key="3">
    <source>
        <dbReference type="ARBA" id="ARBA00049429"/>
    </source>
</evidence>
<keyword evidence="5" id="KW-0378">Hydrolase</keyword>
<dbReference type="Pfam" id="PF19420">
    <property type="entry name" value="DDAH_eukar"/>
    <property type="match status" value="1"/>
</dbReference>
<comment type="caution">
    <text evidence="5">The sequence shown here is derived from an EMBL/GenBank/DDBJ whole genome shotgun (WGS) entry which is preliminary data.</text>
</comment>
<evidence type="ECO:0000256" key="2">
    <source>
        <dbReference type="ARBA" id="ARBA00012171"/>
    </source>
</evidence>
<dbReference type="GO" id="GO:0016990">
    <property type="term" value="F:arginine deiminase activity"/>
    <property type="evidence" value="ECO:0007669"/>
    <property type="project" value="UniProtKB-EC"/>
</dbReference>
<feature type="region of interest" description="Disordered" evidence="4">
    <location>
        <begin position="388"/>
        <end position="432"/>
    </location>
</feature>
<feature type="region of interest" description="Disordered" evidence="4">
    <location>
        <begin position="294"/>
        <end position="319"/>
    </location>
</feature>
<evidence type="ECO:0000313" key="5">
    <source>
        <dbReference type="EMBL" id="MBB3897553.1"/>
    </source>
</evidence>
<gene>
    <name evidence="5" type="ORF">GGQ83_000979</name>
</gene>
<dbReference type="PANTHER" id="PTHR47271">
    <property type="entry name" value="ARGININE DEIMINASE"/>
    <property type="match status" value="1"/>
</dbReference>
<dbReference type="AlphaFoldDB" id="A0A840AAL0"/>
<dbReference type="SUPFAM" id="SSF55909">
    <property type="entry name" value="Pentein"/>
    <property type="match status" value="1"/>
</dbReference>
<dbReference type="EC" id="3.5.3.6" evidence="2"/>
<proteinExistence type="predicted"/>
<feature type="compositionally biased region" description="Low complexity" evidence="4">
    <location>
        <begin position="389"/>
        <end position="408"/>
    </location>
</feature>
<keyword evidence="6" id="KW-1185">Reference proteome</keyword>
<comment type="pathway">
    <text evidence="1">Amino-acid degradation; L-arginine degradation via ADI pathway; carbamoyl phosphate from L-arginine: step 1/2.</text>
</comment>
<sequence>MVEGVSGMSTWGVDSETGVLRDVLLCPPDNYDWLPLNAVARANIASGARPDPQAVRREFRELEDALEGAGVRRHYLTPEPHLGYQVYARDSSQMTPWGPMVTHMFKPERQGEYAPVIHFYQALGCPIWRYANHGHVEGGDIAIIRPGLLAIGHTGTRTDLDGARQLAGWFAAEGWEVRLVPLDEHFLHLDVVFCMVNDRLAVGCTQVLDPDFVAWLSGHGIALLDTSYREVMDLSCNLLALGNDRVISALHSARLNAALRAEGITVLDPDLRVITRGGGGAHCLTMPLRRDAAQKSFEGTRSAPDPRRRSRSGESVARTRRLIRAGEAGAVNQSLTWRDLPATARWASTRAPFRKPAPCARVLVSTSAPPTASPPCATPMDAWRCCATRPARSSAPSSASGAARAGGPCTRPGPRPSRPIWRSPSRTGSSCP</sequence>
<evidence type="ECO:0000256" key="1">
    <source>
        <dbReference type="ARBA" id="ARBA00005213"/>
    </source>
</evidence>
<accession>A0A840AAL0</accession>
<dbReference type="PANTHER" id="PTHR47271:SF2">
    <property type="entry name" value="ARGININE DEIMINASE"/>
    <property type="match status" value="1"/>
</dbReference>
<protein>
    <recommendedName>
        <fullName evidence="2">arginine deiminase</fullName>
        <ecNumber evidence="2">3.5.3.6</ecNumber>
    </recommendedName>
</protein>
<reference evidence="5 6" key="1">
    <citation type="submission" date="2020-08" db="EMBL/GenBank/DDBJ databases">
        <title>Genomic Encyclopedia of Type Strains, Phase IV (KMG-IV): sequencing the most valuable type-strain genomes for metagenomic binning, comparative biology and taxonomic classification.</title>
        <authorList>
            <person name="Goeker M."/>
        </authorList>
    </citation>
    <scope>NUCLEOTIDE SEQUENCE [LARGE SCALE GENOMIC DNA]</scope>
    <source>
        <strain evidence="5 6">DSM 19979</strain>
    </source>
</reference>
<evidence type="ECO:0000256" key="4">
    <source>
        <dbReference type="SAM" id="MobiDB-lite"/>
    </source>
</evidence>
<dbReference type="Proteomes" id="UP000553193">
    <property type="component" value="Unassembled WGS sequence"/>
</dbReference>
<evidence type="ECO:0000313" key="6">
    <source>
        <dbReference type="Proteomes" id="UP000553193"/>
    </source>
</evidence>
<name>A0A840AAL0_9PROT</name>
<dbReference type="EMBL" id="JACIDJ010000001">
    <property type="protein sequence ID" value="MBB3897553.1"/>
    <property type="molecule type" value="Genomic_DNA"/>
</dbReference>